<keyword evidence="3" id="KW-1185">Reference proteome</keyword>
<organism evidence="2 3">
    <name type="scientific">Sphaerisporangium album</name>
    <dbReference type="NCBI Taxonomy" id="509200"/>
    <lineage>
        <taxon>Bacteria</taxon>
        <taxon>Bacillati</taxon>
        <taxon>Actinomycetota</taxon>
        <taxon>Actinomycetes</taxon>
        <taxon>Streptosporangiales</taxon>
        <taxon>Streptosporangiaceae</taxon>
        <taxon>Sphaerisporangium</taxon>
    </lineage>
</organism>
<dbReference type="Gene3D" id="3.30.460.40">
    <property type="match status" value="1"/>
</dbReference>
<feature type="compositionally biased region" description="Gly residues" evidence="1">
    <location>
        <begin position="65"/>
        <end position="74"/>
    </location>
</feature>
<gene>
    <name evidence="2" type="ORF">DQ384_03125</name>
</gene>
<feature type="region of interest" description="Disordered" evidence="1">
    <location>
        <begin position="1"/>
        <end position="234"/>
    </location>
</feature>
<evidence type="ECO:0008006" key="4">
    <source>
        <dbReference type="Google" id="ProtNLM"/>
    </source>
</evidence>
<evidence type="ECO:0000313" key="3">
    <source>
        <dbReference type="Proteomes" id="UP000253094"/>
    </source>
</evidence>
<feature type="compositionally biased region" description="Gly residues" evidence="1">
    <location>
        <begin position="130"/>
        <end position="145"/>
    </location>
</feature>
<dbReference type="AlphaFoldDB" id="A0A367FR04"/>
<dbReference type="Proteomes" id="UP000253094">
    <property type="component" value="Unassembled WGS sequence"/>
</dbReference>
<dbReference type="EMBL" id="QOIL01000002">
    <property type="protein sequence ID" value="RCG32846.1"/>
    <property type="molecule type" value="Genomic_DNA"/>
</dbReference>
<feature type="compositionally biased region" description="Basic and acidic residues" evidence="1">
    <location>
        <begin position="146"/>
        <end position="159"/>
    </location>
</feature>
<dbReference type="OrthoDB" id="3963523at2"/>
<name>A0A367FR04_9ACTN</name>
<proteinExistence type="predicted"/>
<evidence type="ECO:0000256" key="1">
    <source>
        <dbReference type="SAM" id="MobiDB-lite"/>
    </source>
</evidence>
<comment type="caution">
    <text evidence="2">The sequence shown here is derived from an EMBL/GenBank/DDBJ whole genome shotgun (WGS) entry which is preliminary data.</text>
</comment>
<feature type="compositionally biased region" description="Basic and acidic residues" evidence="1">
    <location>
        <begin position="213"/>
        <end position="225"/>
    </location>
</feature>
<feature type="compositionally biased region" description="Low complexity" evidence="1">
    <location>
        <begin position="167"/>
        <end position="188"/>
    </location>
</feature>
<protein>
    <recommendedName>
        <fullName evidence="4">Nucleotidyltransferase family protein</fullName>
    </recommendedName>
</protein>
<accession>A0A367FR04</accession>
<evidence type="ECO:0000313" key="2">
    <source>
        <dbReference type="EMBL" id="RCG32846.1"/>
    </source>
</evidence>
<sequence length="495" mass="53872">MRPGAAHQRADPRLLAGHQHLPRHGGDPGRPGAALGRCPAARHDRGACRPAHRARPGRADATGERGPGGQGRAGARGARVDHLPRRRPQRVVGEVRRGEAVRGPAARRGEHQPRGVGPRGVLRDRPGHSGRAGGPLGSGRRPGGGDPRRDRLHRGPPDRRQRRRPPAARGAPAAGRRAARGVLTAARRAAAEPDRFPPRRGAGQEELQLPQRGRQDRALRHDPPRRDRRTRVTASPPVPLADIEAEAARLTTAFADLGLTVRLIGGLAIARHRHRDVPDALRREYGDIDVVILPKQGKAFRAAMAALGYAANVRFNNMRGDRRMLFADEPNGRKLDVFVGGFQMCHSMDLSDRLGLHPETLAPADLLLTKLQVVEVNRKDLTDALTILLTHDVEAVDAPGEARDHVSTDRLVRITSADWGWYTTFTDNLARLPGLAAELLAPAEAEIVAGRARRIGEVLETAPKSLKWRARGTVGRRIPWYDLPDEIGGPIDARA</sequence>
<reference evidence="2 3" key="1">
    <citation type="submission" date="2018-06" db="EMBL/GenBank/DDBJ databases">
        <title>Sphaerisporangium craniellae sp. nov., isolated from a marine sponge in the South China Sea.</title>
        <authorList>
            <person name="Li L."/>
        </authorList>
    </citation>
    <scope>NUCLEOTIDE SEQUENCE [LARGE SCALE GENOMIC DNA]</scope>
    <source>
        <strain evidence="2 3">CCTCC AA 208026</strain>
    </source>
</reference>